<reference evidence="3" key="1">
    <citation type="submission" date="2022-10" db="EMBL/GenBank/DDBJ databases">
        <title>Genome assembly of Pristionchus species.</title>
        <authorList>
            <person name="Yoshida K."/>
            <person name="Sommer R.J."/>
        </authorList>
    </citation>
    <scope>NUCLEOTIDE SEQUENCE [LARGE SCALE GENOMIC DNA]</scope>
    <source>
        <strain evidence="3">RS5460</strain>
    </source>
</reference>
<gene>
    <name evidence="2" type="ORF">PMAYCL1PPCAC_07199</name>
</gene>
<evidence type="ECO:0000256" key="1">
    <source>
        <dbReference type="SAM" id="MobiDB-lite"/>
    </source>
</evidence>
<sequence length="136" mass="15880">MDTREYHQSLNLFLFPTPSHPFTHNPSLKTIFEGASYDDSREEERKKSPLLYGPNRGRNPPSANPIRGEEFSNCRTRMDLHAGPTAETGTDCNFIIASVEKKTTRRRRTRWSFIIWKEWRREMNGTIPPNERGKIT</sequence>
<dbReference type="AlphaFoldDB" id="A0AAN4ZCD0"/>
<organism evidence="2 3">
    <name type="scientific">Pristionchus mayeri</name>
    <dbReference type="NCBI Taxonomy" id="1317129"/>
    <lineage>
        <taxon>Eukaryota</taxon>
        <taxon>Metazoa</taxon>
        <taxon>Ecdysozoa</taxon>
        <taxon>Nematoda</taxon>
        <taxon>Chromadorea</taxon>
        <taxon>Rhabditida</taxon>
        <taxon>Rhabditina</taxon>
        <taxon>Diplogasteromorpha</taxon>
        <taxon>Diplogasteroidea</taxon>
        <taxon>Neodiplogasteridae</taxon>
        <taxon>Pristionchus</taxon>
    </lineage>
</organism>
<feature type="region of interest" description="Disordered" evidence="1">
    <location>
        <begin position="33"/>
        <end position="69"/>
    </location>
</feature>
<comment type="caution">
    <text evidence="2">The sequence shown here is derived from an EMBL/GenBank/DDBJ whole genome shotgun (WGS) entry which is preliminary data.</text>
</comment>
<dbReference type="Proteomes" id="UP001328107">
    <property type="component" value="Unassembled WGS sequence"/>
</dbReference>
<evidence type="ECO:0000313" key="2">
    <source>
        <dbReference type="EMBL" id="GMR37004.1"/>
    </source>
</evidence>
<keyword evidence="3" id="KW-1185">Reference proteome</keyword>
<feature type="compositionally biased region" description="Basic and acidic residues" evidence="1">
    <location>
        <begin position="38"/>
        <end position="47"/>
    </location>
</feature>
<name>A0AAN4ZCD0_9BILA</name>
<protein>
    <submittedName>
        <fullName evidence="2">Uncharacterized protein</fullName>
    </submittedName>
</protein>
<accession>A0AAN4ZCD0</accession>
<evidence type="ECO:0000313" key="3">
    <source>
        <dbReference type="Proteomes" id="UP001328107"/>
    </source>
</evidence>
<proteinExistence type="predicted"/>
<dbReference type="EMBL" id="BTRK01000002">
    <property type="protein sequence ID" value="GMR37004.1"/>
    <property type="molecule type" value="Genomic_DNA"/>
</dbReference>